<dbReference type="AlphaFoldDB" id="A0A9W7LAK6"/>
<feature type="region of interest" description="Disordered" evidence="1">
    <location>
        <begin position="94"/>
        <end position="150"/>
    </location>
</feature>
<evidence type="ECO:0000313" key="3">
    <source>
        <dbReference type="Proteomes" id="UP001165065"/>
    </source>
</evidence>
<dbReference type="Proteomes" id="UP001165065">
    <property type="component" value="Unassembled WGS sequence"/>
</dbReference>
<sequence length="167" mass="18418">MGDARILHDCDIMKKFPGSTWGCGHNGETSFEDQIRDQPETCLRIIVSAPSLDPGDLERDGIRLPSCNEMNQGLDRSKHVYACKRCQRNRSVAAAEYSQVESKTGKGERKKDTVRNDSLTKKDQVLLSDSHGGSDDDDDPEPLSSKNYTIDNALYNPLVRGTNGMGG</sequence>
<feature type="compositionally biased region" description="Basic and acidic residues" evidence="1">
    <location>
        <begin position="103"/>
        <end position="124"/>
    </location>
</feature>
<reference evidence="3" key="1">
    <citation type="journal article" date="2023" name="Commun. Biol.">
        <title>Genome analysis of Parmales, the sister group of diatoms, reveals the evolutionary specialization of diatoms from phago-mixotrophs to photoautotrophs.</title>
        <authorList>
            <person name="Ban H."/>
            <person name="Sato S."/>
            <person name="Yoshikawa S."/>
            <person name="Yamada K."/>
            <person name="Nakamura Y."/>
            <person name="Ichinomiya M."/>
            <person name="Sato N."/>
            <person name="Blanc-Mathieu R."/>
            <person name="Endo H."/>
            <person name="Kuwata A."/>
            <person name="Ogata H."/>
        </authorList>
    </citation>
    <scope>NUCLEOTIDE SEQUENCE [LARGE SCALE GENOMIC DNA]</scope>
</reference>
<protein>
    <submittedName>
        <fullName evidence="2">Uncharacterized protein</fullName>
    </submittedName>
</protein>
<organism evidence="2 3">
    <name type="scientific">Triparma columacea</name>
    <dbReference type="NCBI Taxonomy" id="722753"/>
    <lineage>
        <taxon>Eukaryota</taxon>
        <taxon>Sar</taxon>
        <taxon>Stramenopiles</taxon>
        <taxon>Ochrophyta</taxon>
        <taxon>Bolidophyceae</taxon>
        <taxon>Parmales</taxon>
        <taxon>Triparmaceae</taxon>
        <taxon>Triparma</taxon>
    </lineage>
</organism>
<feature type="non-terminal residue" evidence="2">
    <location>
        <position position="1"/>
    </location>
</feature>
<proteinExistence type="predicted"/>
<comment type="caution">
    <text evidence="2">The sequence shown here is derived from an EMBL/GenBank/DDBJ whole genome shotgun (WGS) entry which is preliminary data.</text>
</comment>
<dbReference type="EMBL" id="BRYA01001350">
    <property type="protein sequence ID" value="GMI41958.1"/>
    <property type="molecule type" value="Genomic_DNA"/>
</dbReference>
<evidence type="ECO:0000313" key="2">
    <source>
        <dbReference type="EMBL" id="GMI41958.1"/>
    </source>
</evidence>
<name>A0A9W7LAK6_9STRA</name>
<accession>A0A9W7LAK6</accession>
<evidence type="ECO:0000256" key="1">
    <source>
        <dbReference type="SAM" id="MobiDB-lite"/>
    </source>
</evidence>
<keyword evidence="3" id="KW-1185">Reference proteome</keyword>
<feature type="non-terminal residue" evidence="2">
    <location>
        <position position="167"/>
    </location>
</feature>
<gene>
    <name evidence="2" type="ORF">TrCOL_g3953</name>
</gene>